<dbReference type="AlphaFoldDB" id="A0AAN8HM01"/>
<evidence type="ECO:0000313" key="2">
    <source>
        <dbReference type="Proteomes" id="UP001331515"/>
    </source>
</evidence>
<reference evidence="1 2" key="1">
    <citation type="journal article" date="2023" name="Mol. Biol. Evol.">
        <title>Genomics of Secondarily Temperate Adaptation in the Only Non-Antarctic Icefish.</title>
        <authorList>
            <person name="Rivera-Colon A.G."/>
            <person name="Rayamajhi N."/>
            <person name="Minhas B.F."/>
            <person name="Madrigal G."/>
            <person name="Bilyk K.T."/>
            <person name="Yoon V."/>
            <person name="Hune M."/>
            <person name="Gregory S."/>
            <person name="Cheng C.H.C."/>
            <person name="Catchen J.M."/>
        </authorList>
    </citation>
    <scope>NUCLEOTIDE SEQUENCE [LARGE SCALE GENOMIC DNA]</scope>
    <source>
        <tissue evidence="1">White muscle</tissue>
    </source>
</reference>
<dbReference type="EMBL" id="JAURVH010001523">
    <property type="protein sequence ID" value="KAK5921379.1"/>
    <property type="molecule type" value="Genomic_DNA"/>
</dbReference>
<sequence length="90" mass="10217">MTSVCRLVTCEERALHLTWSPHLCMFDQRECVVLILREEPGLAFVLALLWESSFPAFSKLPSQRALVRSYEGYSPINSMELFVAVSVPRG</sequence>
<organism evidence="1 2">
    <name type="scientific">Champsocephalus gunnari</name>
    <name type="common">Mackerel icefish</name>
    <dbReference type="NCBI Taxonomy" id="52237"/>
    <lineage>
        <taxon>Eukaryota</taxon>
        <taxon>Metazoa</taxon>
        <taxon>Chordata</taxon>
        <taxon>Craniata</taxon>
        <taxon>Vertebrata</taxon>
        <taxon>Euteleostomi</taxon>
        <taxon>Actinopterygii</taxon>
        <taxon>Neopterygii</taxon>
        <taxon>Teleostei</taxon>
        <taxon>Neoteleostei</taxon>
        <taxon>Acanthomorphata</taxon>
        <taxon>Eupercaria</taxon>
        <taxon>Perciformes</taxon>
        <taxon>Notothenioidei</taxon>
        <taxon>Channichthyidae</taxon>
        <taxon>Champsocephalus</taxon>
    </lineage>
</organism>
<name>A0AAN8HM01_CHAGU</name>
<dbReference type="Proteomes" id="UP001331515">
    <property type="component" value="Unassembled WGS sequence"/>
</dbReference>
<keyword evidence="2" id="KW-1185">Reference proteome</keyword>
<accession>A0AAN8HM01</accession>
<protein>
    <submittedName>
        <fullName evidence="1">Uncharacterized protein</fullName>
    </submittedName>
</protein>
<proteinExistence type="predicted"/>
<gene>
    <name evidence="1" type="ORF">CgunFtcFv8_025088</name>
</gene>
<comment type="caution">
    <text evidence="1">The sequence shown here is derived from an EMBL/GenBank/DDBJ whole genome shotgun (WGS) entry which is preliminary data.</text>
</comment>
<evidence type="ECO:0000313" key="1">
    <source>
        <dbReference type="EMBL" id="KAK5921379.1"/>
    </source>
</evidence>